<organism evidence="5 6">
    <name type="scientific">Psychromonas ingrahamii (strain DSM 17664 / CCUG 51855 / 37)</name>
    <dbReference type="NCBI Taxonomy" id="357804"/>
    <lineage>
        <taxon>Bacteria</taxon>
        <taxon>Pseudomonadati</taxon>
        <taxon>Pseudomonadota</taxon>
        <taxon>Gammaproteobacteria</taxon>
        <taxon>Alteromonadales</taxon>
        <taxon>Psychromonadaceae</taxon>
        <taxon>Psychromonas</taxon>
    </lineage>
</organism>
<evidence type="ECO:0000313" key="5">
    <source>
        <dbReference type="EMBL" id="ABM04373.1"/>
    </source>
</evidence>
<keyword evidence="2" id="KW-0223">Dioxygenase</keyword>
<accession>A1SY08</accession>
<dbReference type="InterPro" id="IPR044862">
    <property type="entry name" value="Pro_4_hyd_alph_FE2OG_OXY"/>
</dbReference>
<evidence type="ECO:0000259" key="4">
    <source>
        <dbReference type="SMART" id="SM00702"/>
    </source>
</evidence>
<dbReference type="STRING" id="357804.Ping_2659"/>
<evidence type="ECO:0000256" key="3">
    <source>
        <dbReference type="ARBA" id="ARBA00023002"/>
    </source>
</evidence>
<dbReference type="AlphaFoldDB" id="A1SY08"/>
<dbReference type="HOGENOM" id="CLU_077684_0_0_6"/>
<dbReference type="eggNOG" id="COG3751">
    <property type="taxonomic scope" value="Bacteria"/>
</dbReference>
<dbReference type="Gene3D" id="2.60.120.620">
    <property type="entry name" value="q2cbj1_9rhob like domain"/>
    <property type="match status" value="1"/>
</dbReference>
<dbReference type="GO" id="GO:0005506">
    <property type="term" value="F:iron ion binding"/>
    <property type="evidence" value="ECO:0007669"/>
    <property type="project" value="InterPro"/>
</dbReference>
<dbReference type="InterPro" id="IPR006620">
    <property type="entry name" value="Pro_4_hyd_alph"/>
</dbReference>
<dbReference type="RefSeq" id="WP_011770930.1">
    <property type="nucleotide sequence ID" value="NC_008709.1"/>
</dbReference>
<proteinExistence type="predicted"/>
<evidence type="ECO:0000256" key="2">
    <source>
        <dbReference type="ARBA" id="ARBA00022964"/>
    </source>
</evidence>
<dbReference type="GO" id="GO:0016705">
    <property type="term" value="F:oxidoreductase activity, acting on paired donors, with incorporation or reduction of molecular oxygen"/>
    <property type="evidence" value="ECO:0007669"/>
    <property type="project" value="InterPro"/>
</dbReference>
<reference evidence="5 6" key="1">
    <citation type="submission" date="2007-01" db="EMBL/GenBank/DDBJ databases">
        <title>Complete sequence of Psychromonas ingrahamii 37.</title>
        <authorList>
            <consortium name="US DOE Joint Genome Institute"/>
            <person name="Copeland A."/>
            <person name="Lucas S."/>
            <person name="Lapidus A."/>
            <person name="Barry K."/>
            <person name="Detter J.C."/>
            <person name="Glavina del Rio T."/>
            <person name="Hammon N."/>
            <person name="Israni S."/>
            <person name="Dalin E."/>
            <person name="Tice H."/>
            <person name="Pitluck S."/>
            <person name="Thompson L.S."/>
            <person name="Brettin T."/>
            <person name="Bruce D."/>
            <person name="Han C."/>
            <person name="Tapia R."/>
            <person name="Schmutz J."/>
            <person name="Larimer F."/>
            <person name="Land M."/>
            <person name="Hauser L."/>
            <person name="Kyrpides N."/>
            <person name="Ivanova N."/>
            <person name="Staley J."/>
            <person name="Richardson P."/>
        </authorList>
    </citation>
    <scope>NUCLEOTIDE SEQUENCE [LARGE SCALE GENOMIC DNA]</scope>
    <source>
        <strain evidence="5 6">37</strain>
    </source>
</reference>
<dbReference type="GO" id="GO:0051213">
    <property type="term" value="F:dioxygenase activity"/>
    <property type="evidence" value="ECO:0007669"/>
    <property type="project" value="UniProtKB-KW"/>
</dbReference>
<dbReference type="EMBL" id="CP000510">
    <property type="protein sequence ID" value="ABM04373.1"/>
    <property type="molecule type" value="Genomic_DNA"/>
</dbReference>
<protein>
    <submittedName>
        <fullName evidence="5">Prolyl 4-hydroxylase, alpha subunit</fullName>
    </submittedName>
</protein>
<dbReference type="SMART" id="SM00702">
    <property type="entry name" value="P4Hc"/>
    <property type="match status" value="1"/>
</dbReference>
<dbReference type="GO" id="GO:0031418">
    <property type="term" value="F:L-ascorbic acid binding"/>
    <property type="evidence" value="ECO:0007669"/>
    <property type="project" value="InterPro"/>
</dbReference>
<keyword evidence="6" id="KW-1185">Reference proteome</keyword>
<dbReference type="Proteomes" id="UP000000639">
    <property type="component" value="Chromosome"/>
</dbReference>
<keyword evidence="3" id="KW-0560">Oxidoreductase</keyword>
<gene>
    <name evidence="5" type="ordered locus">Ping_2659</name>
</gene>
<dbReference type="OrthoDB" id="9783171at2"/>
<feature type="domain" description="Prolyl 4-hydroxylase alpha subunit" evidence="4">
    <location>
        <begin position="104"/>
        <end position="297"/>
    </location>
</feature>
<evidence type="ECO:0000256" key="1">
    <source>
        <dbReference type="ARBA" id="ARBA00001961"/>
    </source>
</evidence>
<comment type="cofactor">
    <cofactor evidence="1">
        <name>L-ascorbate</name>
        <dbReference type="ChEBI" id="CHEBI:38290"/>
    </cofactor>
</comment>
<sequence length="299" mass="33983">MEEATKNTYQKLSQLSSSQLNLGLLAGLEVKLSKVPNDLDLLRLQLELLKKAGLLNEAFATQQKLASLSGHFISDDMIKAAQKLSSVTKYFNVDEIKPNNFSNTPLVVIDDFLSPAFLSDLLSHTLENENKFRMANVGSDNPYYVPDKRLTHVSFELGEFKAHFLDFVGNNLNHFKTLLNIPDFNYAKSEIKLTNHLNGGFFQPHADNKAMFGDTKRVISWLYYYHQVPKAFKGGELLAFDSNIQQQEYYTHKFTKIEPINNRFVAFPSCFYHAVTPTLLADNQFSNGRMAVAGHIRFE</sequence>
<dbReference type="Pfam" id="PF13640">
    <property type="entry name" value="2OG-FeII_Oxy_3"/>
    <property type="match status" value="1"/>
</dbReference>
<evidence type="ECO:0000313" key="6">
    <source>
        <dbReference type="Proteomes" id="UP000000639"/>
    </source>
</evidence>
<name>A1SY08_PSYIN</name>
<dbReference type="KEGG" id="pin:Ping_2659"/>